<evidence type="ECO:0000313" key="3">
    <source>
        <dbReference type="Proteomes" id="UP000255129"/>
    </source>
</evidence>
<dbReference type="AlphaFoldDB" id="A0A379FZQ2"/>
<gene>
    <name evidence="2" type="ORF">NCTC12026_00470</name>
</gene>
<evidence type="ECO:0000313" key="2">
    <source>
        <dbReference type="EMBL" id="SUC34141.1"/>
    </source>
</evidence>
<sequence length="106" mass="12231">MKKSVSKVIGARIRILRKDKNMSIQQLSKMLGISQQHQSRHELGEMRIHVDTLYSISEILELNIDEIISDFIEPNSSSSIKNKQELDSIFQAEILLSPEQNFSLYK</sequence>
<dbReference type="GO" id="GO:0003677">
    <property type="term" value="F:DNA binding"/>
    <property type="evidence" value="ECO:0007669"/>
    <property type="project" value="InterPro"/>
</dbReference>
<dbReference type="SUPFAM" id="SSF47413">
    <property type="entry name" value="lambda repressor-like DNA-binding domains"/>
    <property type="match status" value="1"/>
</dbReference>
<proteinExistence type="predicted"/>
<dbReference type="Gene3D" id="1.10.260.40">
    <property type="entry name" value="lambda repressor-like DNA-binding domains"/>
    <property type="match status" value="1"/>
</dbReference>
<dbReference type="CDD" id="cd00093">
    <property type="entry name" value="HTH_XRE"/>
    <property type="match status" value="1"/>
</dbReference>
<dbReference type="EMBL" id="UGUA01000002">
    <property type="protein sequence ID" value="SUC34141.1"/>
    <property type="molecule type" value="Genomic_DNA"/>
</dbReference>
<evidence type="ECO:0000259" key="1">
    <source>
        <dbReference type="PROSITE" id="PS50943"/>
    </source>
</evidence>
<reference evidence="2 3" key="1">
    <citation type="submission" date="2018-06" db="EMBL/GenBank/DDBJ databases">
        <authorList>
            <consortium name="Pathogen Informatics"/>
            <person name="Doyle S."/>
        </authorList>
    </citation>
    <scope>NUCLEOTIDE SEQUENCE [LARGE SCALE GENOMIC DNA]</scope>
    <source>
        <strain evidence="2 3">NCTC12026</strain>
    </source>
</reference>
<accession>A0A379FZQ2</accession>
<dbReference type="Pfam" id="PF13443">
    <property type="entry name" value="HTH_26"/>
    <property type="match status" value="1"/>
</dbReference>
<protein>
    <submittedName>
        <fullName evidence="2">Anaerobic benzoate catabolism transcriptional regulator</fullName>
    </submittedName>
</protein>
<dbReference type="InterPro" id="IPR001387">
    <property type="entry name" value="Cro/C1-type_HTH"/>
</dbReference>
<dbReference type="InterPro" id="IPR010982">
    <property type="entry name" value="Lambda_DNA-bd_dom_sf"/>
</dbReference>
<organism evidence="2 3">
    <name type="scientific">Providencia rustigianii</name>
    <dbReference type="NCBI Taxonomy" id="158850"/>
    <lineage>
        <taxon>Bacteria</taxon>
        <taxon>Pseudomonadati</taxon>
        <taxon>Pseudomonadota</taxon>
        <taxon>Gammaproteobacteria</taxon>
        <taxon>Enterobacterales</taxon>
        <taxon>Morganellaceae</taxon>
        <taxon>Providencia</taxon>
    </lineage>
</organism>
<dbReference type="RefSeq" id="WP_115163865.1">
    <property type="nucleotide sequence ID" value="NZ_UGUA01000002.1"/>
</dbReference>
<feature type="domain" description="HTH cro/C1-type" evidence="1">
    <location>
        <begin position="13"/>
        <end position="67"/>
    </location>
</feature>
<dbReference type="Proteomes" id="UP000255129">
    <property type="component" value="Unassembled WGS sequence"/>
</dbReference>
<dbReference type="OrthoDB" id="9800901at2"/>
<dbReference type="SMART" id="SM00530">
    <property type="entry name" value="HTH_XRE"/>
    <property type="match status" value="1"/>
</dbReference>
<dbReference type="PROSITE" id="PS50943">
    <property type="entry name" value="HTH_CROC1"/>
    <property type="match status" value="1"/>
</dbReference>
<name>A0A379FZQ2_9GAMM</name>